<keyword evidence="4" id="KW-0645">Protease</keyword>
<comment type="similarity">
    <text evidence="3">Belongs to the peptidase M50B family.</text>
</comment>
<feature type="transmembrane region" description="Helical" evidence="12">
    <location>
        <begin position="50"/>
        <end position="69"/>
    </location>
</feature>
<evidence type="ECO:0000256" key="12">
    <source>
        <dbReference type="SAM" id="Phobius"/>
    </source>
</evidence>
<comment type="cofactor">
    <cofactor evidence="1">
        <name>Zn(2+)</name>
        <dbReference type="ChEBI" id="CHEBI:29105"/>
    </cofactor>
</comment>
<evidence type="ECO:0000256" key="5">
    <source>
        <dbReference type="ARBA" id="ARBA00022692"/>
    </source>
</evidence>
<dbReference type="GO" id="GO:0046872">
    <property type="term" value="F:metal ion binding"/>
    <property type="evidence" value="ECO:0007669"/>
    <property type="project" value="UniProtKB-KW"/>
</dbReference>
<dbReference type="Gene3D" id="3.10.580.10">
    <property type="entry name" value="CBS-domain"/>
    <property type="match status" value="1"/>
</dbReference>
<evidence type="ECO:0000256" key="8">
    <source>
        <dbReference type="ARBA" id="ARBA00022833"/>
    </source>
</evidence>
<evidence type="ECO:0000256" key="10">
    <source>
        <dbReference type="ARBA" id="ARBA00023049"/>
    </source>
</evidence>
<keyword evidence="7" id="KW-0378">Hydrolase</keyword>
<name>A0A382NKT4_9ZZZZ</name>
<proteinExistence type="inferred from homology"/>
<keyword evidence="5 12" id="KW-0812">Transmembrane</keyword>
<dbReference type="InterPro" id="IPR000644">
    <property type="entry name" value="CBS_dom"/>
</dbReference>
<feature type="non-terminal residue" evidence="14">
    <location>
        <position position="1"/>
    </location>
</feature>
<protein>
    <recommendedName>
        <fullName evidence="13">CBS domain-containing protein</fullName>
    </recommendedName>
</protein>
<dbReference type="PROSITE" id="PS51371">
    <property type="entry name" value="CBS"/>
    <property type="match status" value="2"/>
</dbReference>
<keyword evidence="11 12" id="KW-0472">Membrane</keyword>
<evidence type="ECO:0000256" key="1">
    <source>
        <dbReference type="ARBA" id="ARBA00001947"/>
    </source>
</evidence>
<evidence type="ECO:0000256" key="9">
    <source>
        <dbReference type="ARBA" id="ARBA00022989"/>
    </source>
</evidence>
<feature type="transmembrane region" description="Helical" evidence="12">
    <location>
        <begin position="106"/>
        <end position="133"/>
    </location>
</feature>
<organism evidence="14">
    <name type="scientific">marine metagenome</name>
    <dbReference type="NCBI Taxonomy" id="408172"/>
    <lineage>
        <taxon>unclassified sequences</taxon>
        <taxon>metagenomes</taxon>
        <taxon>ecological metagenomes</taxon>
    </lineage>
</organism>
<dbReference type="InterPro" id="IPR008915">
    <property type="entry name" value="Peptidase_M50"/>
</dbReference>
<evidence type="ECO:0000313" key="14">
    <source>
        <dbReference type="EMBL" id="SVC60917.1"/>
    </source>
</evidence>
<feature type="transmembrane region" description="Helical" evidence="12">
    <location>
        <begin position="17"/>
        <end position="38"/>
    </location>
</feature>
<sequence>ISHLSKPPRTAREEFEIAAAGPGISLLLGGLLVLGWFFSRDGNEQVTAILAYLGIANLLLAVFNSLPGFPLAGGRLLHSIAWKTTNSFRRATRIASRVAFAFSWGLIIGGGVVIFLGWLGAGIWAILVGWFLLRSSRHELRTLQIAGINEVVTAQNVMEKDFITVTPGTPISQVAETMTANNTSVLIVALDERVLGLITEREVRFLSSSDRQQSSAQSVMKSRDDAIVVDLNTSALDVLNIFESSRVSELVVLNEGQLVGLIEKQYFFQRIKNLDSSENSPSQGTLTNF</sequence>
<dbReference type="AlphaFoldDB" id="A0A382NKT4"/>
<dbReference type="SMART" id="SM00116">
    <property type="entry name" value="CBS"/>
    <property type="match status" value="2"/>
</dbReference>
<keyword evidence="10" id="KW-0482">Metalloprotease</keyword>
<dbReference type="PANTHER" id="PTHR39188">
    <property type="entry name" value="MEMBRANE-ASSOCIATED ZINC METALLOPROTEASE M50B"/>
    <property type="match status" value="1"/>
</dbReference>
<feature type="domain" description="CBS" evidence="13">
    <location>
        <begin position="220"/>
        <end position="282"/>
    </location>
</feature>
<evidence type="ECO:0000259" key="13">
    <source>
        <dbReference type="PROSITE" id="PS51371"/>
    </source>
</evidence>
<dbReference type="EMBL" id="UINC01100679">
    <property type="protein sequence ID" value="SVC60917.1"/>
    <property type="molecule type" value="Genomic_DNA"/>
</dbReference>
<evidence type="ECO:0000256" key="4">
    <source>
        <dbReference type="ARBA" id="ARBA00022670"/>
    </source>
</evidence>
<dbReference type="CDD" id="cd02205">
    <property type="entry name" value="CBS_pair_SF"/>
    <property type="match status" value="1"/>
</dbReference>
<dbReference type="InterPro" id="IPR046342">
    <property type="entry name" value="CBS_dom_sf"/>
</dbReference>
<evidence type="ECO:0000256" key="2">
    <source>
        <dbReference type="ARBA" id="ARBA00004141"/>
    </source>
</evidence>
<keyword evidence="9 12" id="KW-1133">Transmembrane helix</keyword>
<reference evidence="14" key="1">
    <citation type="submission" date="2018-05" db="EMBL/GenBank/DDBJ databases">
        <authorList>
            <person name="Lanie J.A."/>
            <person name="Ng W.-L."/>
            <person name="Kazmierczak K.M."/>
            <person name="Andrzejewski T.M."/>
            <person name="Davidsen T.M."/>
            <person name="Wayne K.J."/>
            <person name="Tettelin H."/>
            <person name="Glass J.I."/>
            <person name="Rusch D."/>
            <person name="Podicherti R."/>
            <person name="Tsui H.-C.T."/>
            <person name="Winkler M.E."/>
        </authorList>
    </citation>
    <scope>NUCLEOTIDE SEQUENCE</scope>
</reference>
<dbReference type="GO" id="GO:0006508">
    <property type="term" value="P:proteolysis"/>
    <property type="evidence" value="ECO:0007669"/>
    <property type="project" value="UniProtKB-KW"/>
</dbReference>
<dbReference type="Pfam" id="PF02163">
    <property type="entry name" value="Peptidase_M50"/>
    <property type="match status" value="1"/>
</dbReference>
<evidence type="ECO:0000256" key="11">
    <source>
        <dbReference type="ARBA" id="ARBA00023136"/>
    </source>
</evidence>
<keyword evidence="8" id="KW-0862">Zinc</keyword>
<keyword evidence="6" id="KW-0479">Metal-binding</keyword>
<gene>
    <name evidence="14" type="ORF">METZ01_LOCUS313771</name>
</gene>
<evidence type="ECO:0000256" key="7">
    <source>
        <dbReference type="ARBA" id="ARBA00022801"/>
    </source>
</evidence>
<accession>A0A382NKT4</accession>
<evidence type="ECO:0000256" key="6">
    <source>
        <dbReference type="ARBA" id="ARBA00022723"/>
    </source>
</evidence>
<evidence type="ECO:0000256" key="3">
    <source>
        <dbReference type="ARBA" id="ARBA00007931"/>
    </source>
</evidence>
<dbReference type="Pfam" id="PF00571">
    <property type="entry name" value="CBS"/>
    <property type="match status" value="2"/>
</dbReference>
<comment type="subcellular location">
    <subcellularLocation>
        <location evidence="2">Membrane</location>
        <topology evidence="2">Multi-pass membrane protein</topology>
    </subcellularLocation>
</comment>
<dbReference type="SUPFAM" id="SSF54631">
    <property type="entry name" value="CBS-domain pair"/>
    <property type="match status" value="1"/>
</dbReference>
<dbReference type="PANTHER" id="PTHR39188:SF3">
    <property type="entry name" value="STAGE IV SPORULATION PROTEIN FB"/>
    <property type="match status" value="1"/>
</dbReference>
<dbReference type="GO" id="GO:0008237">
    <property type="term" value="F:metallopeptidase activity"/>
    <property type="evidence" value="ECO:0007669"/>
    <property type="project" value="UniProtKB-KW"/>
</dbReference>
<dbReference type="GO" id="GO:0016020">
    <property type="term" value="C:membrane"/>
    <property type="evidence" value="ECO:0007669"/>
    <property type="project" value="UniProtKB-SubCell"/>
</dbReference>
<feature type="domain" description="CBS" evidence="13">
    <location>
        <begin position="158"/>
        <end position="214"/>
    </location>
</feature>